<dbReference type="GO" id="GO:0004499">
    <property type="term" value="F:N,N-dimethylaniline monooxygenase activity"/>
    <property type="evidence" value="ECO:0007669"/>
    <property type="project" value="InterPro"/>
</dbReference>
<dbReference type="FunFam" id="3.50.50.60:FF:000065">
    <property type="entry name" value="Dimethylaniline monooxygenase [N-oxide-forming]"/>
    <property type="match status" value="1"/>
</dbReference>
<evidence type="ECO:0000313" key="9">
    <source>
        <dbReference type="Proteomes" id="UP000499080"/>
    </source>
</evidence>
<keyword evidence="4 7" id="KW-0274">FAD</keyword>
<name>A0A4Y2SBN4_ARAVE</name>
<protein>
    <recommendedName>
        <fullName evidence="7">Flavin-containing monooxygenase</fullName>
        <ecNumber evidence="7">1.-.-.-</ecNumber>
    </recommendedName>
</protein>
<dbReference type="Pfam" id="PF00743">
    <property type="entry name" value="FMO-like"/>
    <property type="match status" value="1"/>
</dbReference>
<organism evidence="8 9">
    <name type="scientific">Araneus ventricosus</name>
    <name type="common">Orbweaver spider</name>
    <name type="synonym">Epeira ventricosa</name>
    <dbReference type="NCBI Taxonomy" id="182803"/>
    <lineage>
        <taxon>Eukaryota</taxon>
        <taxon>Metazoa</taxon>
        <taxon>Ecdysozoa</taxon>
        <taxon>Arthropoda</taxon>
        <taxon>Chelicerata</taxon>
        <taxon>Arachnida</taxon>
        <taxon>Araneae</taxon>
        <taxon>Araneomorphae</taxon>
        <taxon>Entelegynae</taxon>
        <taxon>Araneoidea</taxon>
        <taxon>Araneidae</taxon>
        <taxon>Araneus</taxon>
    </lineage>
</organism>
<dbReference type="InterPro" id="IPR000960">
    <property type="entry name" value="Flavin_mOase"/>
</dbReference>
<sequence length="258" mass="29506">MYAVKPDHWVFQKDPVLNDHFGSKLLSGAIVQKPKIQCFTENGVIFEDDEEVTECDVVIMATGYTWKFPFLEEGILETEKGRINLYKCMFPPHLPHGTLAIMGFLLPYGPIFPAGELQARWVTQILAGKCKLPCKEVMLKDIEKRHESNVLRYGPVEKATVRVDIIQYCDELASQFGAKPNLFKILVTDPKLLVKIIFGPSVSYQYRLQGPHSWEGAREAIMTSMDRVVWPMTKGKPEEVRDSFFKRLIQSLLLLFLP</sequence>
<evidence type="ECO:0000256" key="3">
    <source>
        <dbReference type="ARBA" id="ARBA00022630"/>
    </source>
</evidence>
<dbReference type="InterPro" id="IPR050346">
    <property type="entry name" value="FMO-like"/>
</dbReference>
<dbReference type="SUPFAM" id="SSF51905">
    <property type="entry name" value="FAD/NAD(P)-binding domain"/>
    <property type="match status" value="1"/>
</dbReference>
<dbReference type="GO" id="GO:0050661">
    <property type="term" value="F:NADP binding"/>
    <property type="evidence" value="ECO:0007669"/>
    <property type="project" value="InterPro"/>
</dbReference>
<evidence type="ECO:0000256" key="1">
    <source>
        <dbReference type="ARBA" id="ARBA00001974"/>
    </source>
</evidence>
<dbReference type="PANTHER" id="PTHR23023">
    <property type="entry name" value="DIMETHYLANILINE MONOOXYGENASE"/>
    <property type="match status" value="1"/>
</dbReference>
<dbReference type="Proteomes" id="UP000499080">
    <property type="component" value="Unassembled WGS sequence"/>
</dbReference>
<comment type="cofactor">
    <cofactor evidence="1 7">
        <name>FAD</name>
        <dbReference type="ChEBI" id="CHEBI:57692"/>
    </cofactor>
</comment>
<keyword evidence="3 7" id="KW-0285">Flavoprotein</keyword>
<evidence type="ECO:0000313" key="8">
    <source>
        <dbReference type="EMBL" id="GBN84680.1"/>
    </source>
</evidence>
<gene>
    <name evidence="8" type="primary">Fmo2_16</name>
    <name evidence="8" type="ORF">AVEN_19142_1</name>
</gene>
<reference evidence="8 9" key="1">
    <citation type="journal article" date="2019" name="Sci. Rep.">
        <title>Orb-weaving spider Araneus ventricosus genome elucidates the spidroin gene catalogue.</title>
        <authorList>
            <person name="Kono N."/>
            <person name="Nakamura H."/>
            <person name="Ohtoshi R."/>
            <person name="Moran D.A.P."/>
            <person name="Shinohara A."/>
            <person name="Yoshida Y."/>
            <person name="Fujiwara M."/>
            <person name="Mori M."/>
            <person name="Tomita M."/>
            <person name="Arakawa K."/>
        </authorList>
    </citation>
    <scope>NUCLEOTIDE SEQUENCE [LARGE SCALE GENOMIC DNA]</scope>
</reference>
<dbReference type="GO" id="GO:0050660">
    <property type="term" value="F:flavin adenine dinucleotide binding"/>
    <property type="evidence" value="ECO:0007669"/>
    <property type="project" value="InterPro"/>
</dbReference>
<comment type="caution">
    <text evidence="8">The sequence shown here is derived from an EMBL/GenBank/DDBJ whole genome shotgun (WGS) entry which is preliminary data.</text>
</comment>
<dbReference type="AlphaFoldDB" id="A0A4Y2SBN4"/>
<dbReference type="InterPro" id="IPR036188">
    <property type="entry name" value="FAD/NAD-bd_sf"/>
</dbReference>
<dbReference type="Gene3D" id="3.50.50.60">
    <property type="entry name" value="FAD/NAD(P)-binding domain"/>
    <property type="match status" value="2"/>
</dbReference>
<dbReference type="PRINTS" id="PR00370">
    <property type="entry name" value="FMOXYGENASE"/>
</dbReference>
<proteinExistence type="inferred from homology"/>
<dbReference type="FunFam" id="3.50.50.60:FF:000023">
    <property type="entry name" value="Dimethylaniline monooxygenase [N-oxide-forming]"/>
    <property type="match status" value="1"/>
</dbReference>
<evidence type="ECO:0000256" key="7">
    <source>
        <dbReference type="RuleBase" id="RU361177"/>
    </source>
</evidence>
<evidence type="ECO:0000256" key="4">
    <source>
        <dbReference type="ARBA" id="ARBA00022827"/>
    </source>
</evidence>
<keyword evidence="7 8" id="KW-0503">Monooxygenase</keyword>
<dbReference type="EC" id="1.-.-.-" evidence="7"/>
<evidence type="ECO:0000256" key="6">
    <source>
        <dbReference type="ARBA" id="ARBA00023002"/>
    </source>
</evidence>
<dbReference type="OrthoDB" id="6435753at2759"/>
<keyword evidence="9" id="KW-1185">Reference proteome</keyword>
<dbReference type="InterPro" id="IPR020946">
    <property type="entry name" value="Flavin_mOase-like"/>
</dbReference>
<keyword evidence="6 7" id="KW-0560">Oxidoreductase</keyword>
<dbReference type="EMBL" id="BGPR01020446">
    <property type="protein sequence ID" value="GBN84680.1"/>
    <property type="molecule type" value="Genomic_DNA"/>
</dbReference>
<keyword evidence="5" id="KW-0521">NADP</keyword>
<comment type="similarity">
    <text evidence="2 7">Belongs to the FMO family.</text>
</comment>
<evidence type="ECO:0000256" key="2">
    <source>
        <dbReference type="ARBA" id="ARBA00009183"/>
    </source>
</evidence>
<evidence type="ECO:0000256" key="5">
    <source>
        <dbReference type="ARBA" id="ARBA00022857"/>
    </source>
</evidence>
<accession>A0A4Y2SBN4</accession>